<dbReference type="Proteomes" id="UP000297407">
    <property type="component" value="Unassembled WGS sequence"/>
</dbReference>
<feature type="DNA-binding region" description="H-T-H motif" evidence="4">
    <location>
        <begin position="29"/>
        <end position="48"/>
    </location>
</feature>
<evidence type="ECO:0000256" key="2">
    <source>
        <dbReference type="ARBA" id="ARBA00023125"/>
    </source>
</evidence>
<evidence type="ECO:0000256" key="1">
    <source>
        <dbReference type="ARBA" id="ARBA00023015"/>
    </source>
</evidence>
<dbReference type="AlphaFoldDB" id="A0A4Z0L8T0"/>
<dbReference type="OrthoDB" id="9795242at2"/>
<dbReference type="PANTHER" id="PTHR47506">
    <property type="entry name" value="TRANSCRIPTIONAL REGULATORY PROTEIN"/>
    <property type="match status" value="1"/>
</dbReference>
<dbReference type="EMBL" id="SRLH01000006">
    <property type="protein sequence ID" value="TGD57379.1"/>
    <property type="molecule type" value="Genomic_DNA"/>
</dbReference>
<comment type="caution">
    <text evidence="6">The sequence shown here is derived from an EMBL/GenBank/DDBJ whole genome shotgun (WGS) entry which is preliminary data.</text>
</comment>
<dbReference type="InterPro" id="IPR009057">
    <property type="entry name" value="Homeodomain-like_sf"/>
</dbReference>
<dbReference type="PANTHER" id="PTHR47506:SF1">
    <property type="entry name" value="HTH-TYPE TRANSCRIPTIONAL REGULATOR YJDC"/>
    <property type="match status" value="1"/>
</dbReference>
<dbReference type="GO" id="GO:0003677">
    <property type="term" value="F:DNA binding"/>
    <property type="evidence" value="ECO:0007669"/>
    <property type="project" value="UniProtKB-UniRule"/>
</dbReference>
<dbReference type="Pfam" id="PF00440">
    <property type="entry name" value="TetR_N"/>
    <property type="match status" value="1"/>
</dbReference>
<sequence>MARTKEFNEEQILDKAIDIFWYKGYNGTSAQDLVTHLGLSRSSLYDTFGDKHTLFARALGRYQQKGVADVKELIARSGDMKEVLKGLLKQAVLESSQDRNTKGCFAVNSMVELALHDKEIARLLDQNRQDMEIVFLEAVKKGQELGQITKEHSALSLSRFLYCTYSGIRVLSRSKETAKEVYDDILKVFFSIL</sequence>
<dbReference type="SUPFAM" id="SSF48498">
    <property type="entry name" value="Tetracyclin repressor-like, C-terminal domain"/>
    <property type="match status" value="1"/>
</dbReference>
<evidence type="ECO:0000259" key="5">
    <source>
        <dbReference type="PROSITE" id="PS50977"/>
    </source>
</evidence>
<dbReference type="RefSeq" id="WP_135526984.1">
    <property type="nucleotide sequence ID" value="NZ_SRLH01000006.1"/>
</dbReference>
<protein>
    <submittedName>
        <fullName evidence="6">TetR/AcrR family transcriptional regulator</fullName>
    </submittedName>
</protein>
<reference evidence="6 7" key="1">
    <citation type="submission" date="2019-04" db="EMBL/GenBank/DDBJ databases">
        <title>Flavobacterium sp. strain DS2-A Genome sequencing and assembly.</title>
        <authorList>
            <person name="Kim I."/>
        </authorList>
    </citation>
    <scope>NUCLEOTIDE SEQUENCE [LARGE SCALE GENOMIC DNA]</scope>
    <source>
        <strain evidence="6 7">DS2-A</strain>
    </source>
</reference>
<name>A0A4Z0L8T0_9FLAO</name>
<evidence type="ECO:0000313" key="7">
    <source>
        <dbReference type="Proteomes" id="UP000297407"/>
    </source>
</evidence>
<accession>A0A4Z0L8T0</accession>
<feature type="domain" description="HTH tetR-type" evidence="5">
    <location>
        <begin position="6"/>
        <end position="66"/>
    </location>
</feature>
<evidence type="ECO:0000256" key="4">
    <source>
        <dbReference type="PROSITE-ProRule" id="PRU00335"/>
    </source>
</evidence>
<dbReference type="Gene3D" id="1.10.357.10">
    <property type="entry name" value="Tetracycline Repressor, domain 2"/>
    <property type="match status" value="1"/>
</dbReference>
<keyword evidence="2 4" id="KW-0238">DNA-binding</keyword>
<keyword evidence="7" id="KW-1185">Reference proteome</keyword>
<dbReference type="SUPFAM" id="SSF46689">
    <property type="entry name" value="Homeodomain-like"/>
    <property type="match status" value="1"/>
</dbReference>
<gene>
    <name evidence="6" type="ORF">E4635_12220</name>
</gene>
<dbReference type="InterPro" id="IPR036271">
    <property type="entry name" value="Tet_transcr_reg_TetR-rel_C_sf"/>
</dbReference>
<evidence type="ECO:0000256" key="3">
    <source>
        <dbReference type="ARBA" id="ARBA00023163"/>
    </source>
</evidence>
<keyword evidence="3" id="KW-0804">Transcription</keyword>
<dbReference type="InterPro" id="IPR001647">
    <property type="entry name" value="HTH_TetR"/>
</dbReference>
<keyword evidence="1" id="KW-0805">Transcription regulation</keyword>
<organism evidence="6 7">
    <name type="scientific">Flavobacterium humi</name>
    <dbReference type="NCBI Taxonomy" id="2562683"/>
    <lineage>
        <taxon>Bacteria</taxon>
        <taxon>Pseudomonadati</taxon>
        <taxon>Bacteroidota</taxon>
        <taxon>Flavobacteriia</taxon>
        <taxon>Flavobacteriales</taxon>
        <taxon>Flavobacteriaceae</taxon>
        <taxon>Flavobacterium</taxon>
    </lineage>
</organism>
<dbReference type="Gene3D" id="1.10.10.60">
    <property type="entry name" value="Homeodomain-like"/>
    <property type="match status" value="1"/>
</dbReference>
<evidence type="ECO:0000313" key="6">
    <source>
        <dbReference type="EMBL" id="TGD57379.1"/>
    </source>
</evidence>
<proteinExistence type="predicted"/>
<dbReference type="PROSITE" id="PS50977">
    <property type="entry name" value="HTH_TETR_2"/>
    <property type="match status" value="1"/>
</dbReference>